<dbReference type="Pfam" id="PF09612">
    <property type="entry name" value="HtrL_YibB"/>
    <property type="match status" value="1"/>
</dbReference>
<reference evidence="1" key="1">
    <citation type="journal article" date="2020" name="Nature">
        <title>Giant virus diversity and host interactions through global metagenomics.</title>
        <authorList>
            <person name="Schulz F."/>
            <person name="Roux S."/>
            <person name="Paez-Espino D."/>
            <person name="Jungbluth S."/>
            <person name="Walsh D.A."/>
            <person name="Denef V.J."/>
            <person name="McMahon K.D."/>
            <person name="Konstantinidis K.T."/>
            <person name="Eloe-Fadrosh E.A."/>
            <person name="Kyrpides N.C."/>
            <person name="Woyke T."/>
        </authorList>
    </citation>
    <scope>NUCLEOTIDE SEQUENCE</scope>
    <source>
        <strain evidence="1">GVMAG-M-3300023174-92</strain>
    </source>
</reference>
<protein>
    <submittedName>
        <fullName evidence="1">Uncharacterized protein</fullName>
    </submittedName>
</protein>
<dbReference type="InterPro" id="IPR011735">
    <property type="entry name" value="WlaTC/HtrL_glycosyltransf"/>
</dbReference>
<proteinExistence type="predicted"/>
<organism evidence="1">
    <name type="scientific">viral metagenome</name>
    <dbReference type="NCBI Taxonomy" id="1070528"/>
    <lineage>
        <taxon>unclassified sequences</taxon>
        <taxon>metagenomes</taxon>
        <taxon>organismal metagenomes</taxon>
    </lineage>
</organism>
<dbReference type="AlphaFoldDB" id="A0A6C0DYB9"/>
<accession>A0A6C0DYB9</accession>
<dbReference type="EMBL" id="MN739690">
    <property type="protein sequence ID" value="QHT21371.1"/>
    <property type="molecule type" value="Genomic_DNA"/>
</dbReference>
<name>A0A6C0DYB9_9ZZZZ</name>
<evidence type="ECO:0000313" key="1">
    <source>
        <dbReference type="EMBL" id="QHT21371.1"/>
    </source>
</evidence>
<sequence>MNYTIVTAWYDVREKENHPNKHDTSNAFFCSMEWYFDSAKLLFNKPFPMVIFTEPRFKEFILSARPAEYHSITRIIYRDYEELAYYSLFKKYEENHHKHKIHNLTQEKFTPLYKFIVNQKTSFVKDVILMNPFQTTRFAWMDMRLHSVYDMTVEETTEAMENIPDSRVKLMQMSPTTTAETRCRGGFYSYTRGKCAAGFFGGSREALLTFCDLCQKEFLQAIEAEMAPTDEMIYSYVIAHHPDLFEPYVGEYCDCLRNLHKARGSHHLVLPFLQRSFDSGKHDYTIAVSGGLRRAFLAGEIELSAENIHKTWYYSYVAHFWRQRRDSCRELLHEYFDIAKRRGDVAEHIRGCIGFLRDMVGYMEETDLVDRLNAV</sequence>